<sequence>MFVPTLRHITLAKIAVVVYTDREIRNLEKELQKPLHLLPGQSWESIIKEKLPAFVFPLVLQNEIVALMRAISFEVQQWMDDHHGILFTDDENFIRFCWNSNGTIDRLGTADFLIKSEHLSFEKRFSLACQYWPGSCILAFWRAMPRCAQTCILQKYADECSIDTIHKANVKLWITWLKEGCSCHNINCNYKCILQSFHWTKVTIHSRLLQNLFRTHRDILVTGIIKYCRSTVFVRSCLVKIDASVRKEILNSYPYQVLRIFLFWPFQDLFIDAANGVWEKLSEKLFACLLHIIICQKITLEWRDYNYVHLLRRFWHESPAGFRKYVQNIDIFIILTEFIQRGYLQNSIPGRFLLHDRDALRNAELCKVMTDNHFKLQ</sequence>
<proteinExistence type="predicted"/>
<dbReference type="EMBL" id="BMAW01016394">
    <property type="protein sequence ID" value="GFT48836.1"/>
    <property type="molecule type" value="Genomic_DNA"/>
</dbReference>
<protein>
    <submittedName>
        <fullName evidence="1">Uncharacterized protein</fullName>
    </submittedName>
</protein>
<evidence type="ECO:0000313" key="1">
    <source>
        <dbReference type="EMBL" id="GFT48836.1"/>
    </source>
</evidence>
<dbReference type="AlphaFoldDB" id="A0A8X6P584"/>
<evidence type="ECO:0000313" key="2">
    <source>
        <dbReference type="Proteomes" id="UP000887013"/>
    </source>
</evidence>
<dbReference type="Proteomes" id="UP000887013">
    <property type="component" value="Unassembled WGS sequence"/>
</dbReference>
<name>A0A8X6P584_NEPPI</name>
<organism evidence="1 2">
    <name type="scientific">Nephila pilipes</name>
    <name type="common">Giant wood spider</name>
    <name type="synonym">Nephila maculata</name>
    <dbReference type="NCBI Taxonomy" id="299642"/>
    <lineage>
        <taxon>Eukaryota</taxon>
        <taxon>Metazoa</taxon>
        <taxon>Ecdysozoa</taxon>
        <taxon>Arthropoda</taxon>
        <taxon>Chelicerata</taxon>
        <taxon>Arachnida</taxon>
        <taxon>Araneae</taxon>
        <taxon>Araneomorphae</taxon>
        <taxon>Entelegynae</taxon>
        <taxon>Araneoidea</taxon>
        <taxon>Nephilidae</taxon>
        <taxon>Nephila</taxon>
    </lineage>
</organism>
<accession>A0A8X6P584</accession>
<dbReference type="OrthoDB" id="6437663at2759"/>
<comment type="caution">
    <text evidence="1">The sequence shown here is derived from an EMBL/GenBank/DDBJ whole genome shotgun (WGS) entry which is preliminary data.</text>
</comment>
<gene>
    <name evidence="1" type="primary">NCL1_45509</name>
    <name evidence="1" type="ORF">NPIL_142341</name>
</gene>
<keyword evidence="2" id="KW-1185">Reference proteome</keyword>
<reference evidence="1" key="1">
    <citation type="submission" date="2020-08" db="EMBL/GenBank/DDBJ databases">
        <title>Multicomponent nature underlies the extraordinary mechanical properties of spider dragline silk.</title>
        <authorList>
            <person name="Kono N."/>
            <person name="Nakamura H."/>
            <person name="Mori M."/>
            <person name="Yoshida Y."/>
            <person name="Ohtoshi R."/>
            <person name="Malay A.D."/>
            <person name="Moran D.A.P."/>
            <person name="Tomita M."/>
            <person name="Numata K."/>
            <person name="Arakawa K."/>
        </authorList>
    </citation>
    <scope>NUCLEOTIDE SEQUENCE</scope>
</reference>